<protein>
    <submittedName>
        <fullName evidence="1">Uncharacterized protein</fullName>
    </submittedName>
</protein>
<accession>A0ACB7Z438</accession>
<reference evidence="1 2" key="1">
    <citation type="journal article" date="2021" name="Hortic Res">
        <title>High-quality reference genome and annotation aids understanding of berry development for evergreen blueberry (Vaccinium darrowii).</title>
        <authorList>
            <person name="Yu J."/>
            <person name="Hulse-Kemp A.M."/>
            <person name="Babiker E."/>
            <person name="Staton M."/>
        </authorList>
    </citation>
    <scope>NUCLEOTIDE SEQUENCE [LARGE SCALE GENOMIC DNA]</scope>
    <source>
        <strain evidence="2">cv. NJ 8807/NJ 8810</strain>
        <tissue evidence="1">Young leaf</tissue>
    </source>
</reference>
<evidence type="ECO:0000313" key="1">
    <source>
        <dbReference type="EMBL" id="KAH7860325.1"/>
    </source>
</evidence>
<dbReference type="EMBL" id="CM037154">
    <property type="protein sequence ID" value="KAH7860325.1"/>
    <property type="molecule type" value="Genomic_DNA"/>
</dbReference>
<keyword evidence="2" id="KW-1185">Reference proteome</keyword>
<evidence type="ECO:0000313" key="2">
    <source>
        <dbReference type="Proteomes" id="UP000828048"/>
    </source>
</evidence>
<gene>
    <name evidence="1" type="ORF">Vadar_012151</name>
</gene>
<name>A0ACB7Z438_9ERIC</name>
<proteinExistence type="predicted"/>
<comment type="caution">
    <text evidence="1">The sequence shown here is derived from an EMBL/GenBank/DDBJ whole genome shotgun (WGS) entry which is preliminary data.</text>
</comment>
<organism evidence="1 2">
    <name type="scientific">Vaccinium darrowii</name>
    <dbReference type="NCBI Taxonomy" id="229202"/>
    <lineage>
        <taxon>Eukaryota</taxon>
        <taxon>Viridiplantae</taxon>
        <taxon>Streptophyta</taxon>
        <taxon>Embryophyta</taxon>
        <taxon>Tracheophyta</taxon>
        <taxon>Spermatophyta</taxon>
        <taxon>Magnoliopsida</taxon>
        <taxon>eudicotyledons</taxon>
        <taxon>Gunneridae</taxon>
        <taxon>Pentapetalae</taxon>
        <taxon>asterids</taxon>
        <taxon>Ericales</taxon>
        <taxon>Ericaceae</taxon>
        <taxon>Vaccinioideae</taxon>
        <taxon>Vaccinieae</taxon>
        <taxon>Vaccinium</taxon>
    </lineage>
</organism>
<dbReference type="Proteomes" id="UP000828048">
    <property type="component" value="Chromosome 4"/>
</dbReference>
<sequence>MLGSFGGDQEEEDDHQQPPPPLNASPSLSHHHYPHHQIPPPPPPPPEPPRGFATASIHTRQLLVSIAELIQRSDFAAAHRLTSILSSNSSSPYGDSTERLVHQFTQSLSLRLSSATLPPNSILSLSNISIPNPINTPTLPNTLDLESEENSLYSAYLTLNQVTPFIRFGHLTANQAILEAVDGTPSLHIIDFDIMHGVQWPPLMQSLAERYPPPTLRITGTGSNLDLLRRTGDRLAKFAHSLGLRFQFHPLLLRNEDDPLTALVAAQIPILPDETLAVNCVLYLHRLLSDRQRIGLFLRRIKGMNPRVVTVVEREANHNHPVFLNRVAEAVEHYAAVFESLEATLPPSSRERMVVEGVWFGREIRDIVAAEGSDRRERHERFPAWEMLLRGSGFSNIALSPFALSQAKLLLRLHYPSEGYQLRNLGDCFFLGWQNRPLFSVSSWR</sequence>